<dbReference type="GO" id="GO:0005886">
    <property type="term" value="C:plasma membrane"/>
    <property type="evidence" value="ECO:0007669"/>
    <property type="project" value="UniProtKB-SubCell"/>
</dbReference>
<evidence type="ECO:0000256" key="4">
    <source>
        <dbReference type="ARBA" id="ARBA00022692"/>
    </source>
</evidence>
<comment type="activity regulation">
    <text evidence="11">Na(+) is not transported, but it plays an essential structural role and its presence is essential for fluoride channel function.</text>
</comment>
<keyword evidence="3" id="KW-0997">Cell inner membrane</keyword>
<dbReference type="OrthoDB" id="9815830at2"/>
<dbReference type="RefSeq" id="WP_145256718.1">
    <property type="nucleotide sequence ID" value="NZ_CP036279.1"/>
</dbReference>
<dbReference type="NCBIfam" id="TIGR00494">
    <property type="entry name" value="crcB"/>
    <property type="match status" value="1"/>
</dbReference>
<dbReference type="EMBL" id="CP036279">
    <property type="protein sequence ID" value="QDU60607.1"/>
    <property type="molecule type" value="Genomic_DNA"/>
</dbReference>
<feature type="binding site" evidence="11">
    <location>
        <position position="76"/>
    </location>
    <ligand>
        <name>Na(+)</name>
        <dbReference type="ChEBI" id="CHEBI:29101"/>
        <note>structural</note>
    </ligand>
</feature>
<dbReference type="Pfam" id="PF02537">
    <property type="entry name" value="CRCB"/>
    <property type="match status" value="1"/>
</dbReference>
<keyword evidence="6 11" id="KW-0406">Ion transport</keyword>
<keyword evidence="11" id="KW-0813">Transport</keyword>
<keyword evidence="5 11" id="KW-1133">Transmembrane helix</keyword>
<dbReference type="GO" id="GO:0062054">
    <property type="term" value="F:fluoride channel activity"/>
    <property type="evidence" value="ECO:0007669"/>
    <property type="project" value="UniProtKB-UniRule"/>
</dbReference>
<dbReference type="PANTHER" id="PTHR28259:SF1">
    <property type="entry name" value="FLUORIDE EXPORT PROTEIN 1-RELATED"/>
    <property type="match status" value="1"/>
</dbReference>
<keyword evidence="4 11" id="KW-0812">Transmembrane</keyword>
<feature type="transmembrane region" description="Helical" evidence="11">
    <location>
        <begin position="98"/>
        <end position="121"/>
    </location>
</feature>
<accession>A0A518B0X6</accession>
<evidence type="ECO:0000313" key="13">
    <source>
        <dbReference type="Proteomes" id="UP000317093"/>
    </source>
</evidence>
<feature type="transmembrane region" description="Helical" evidence="11">
    <location>
        <begin position="34"/>
        <end position="56"/>
    </location>
</feature>
<feature type="transmembrane region" description="Helical" evidence="11">
    <location>
        <begin position="68"/>
        <end position="86"/>
    </location>
</feature>
<comment type="subcellular location">
    <subcellularLocation>
        <location evidence="1 11">Cell membrane</location>
        <topology evidence="1 11">Multi-pass membrane protein</topology>
    </subcellularLocation>
</comment>
<keyword evidence="13" id="KW-1185">Reference proteome</keyword>
<evidence type="ECO:0000256" key="3">
    <source>
        <dbReference type="ARBA" id="ARBA00022519"/>
    </source>
</evidence>
<keyword evidence="11" id="KW-0479">Metal-binding</keyword>
<dbReference type="InterPro" id="IPR003691">
    <property type="entry name" value="FluC"/>
</dbReference>
<feature type="binding site" evidence="11">
    <location>
        <position position="79"/>
    </location>
    <ligand>
        <name>Na(+)</name>
        <dbReference type="ChEBI" id="CHEBI:29101"/>
        <note>structural</note>
    </ligand>
</feature>
<dbReference type="HAMAP" id="MF_00454">
    <property type="entry name" value="FluC"/>
    <property type="match status" value="1"/>
</dbReference>
<evidence type="ECO:0000256" key="1">
    <source>
        <dbReference type="ARBA" id="ARBA00004651"/>
    </source>
</evidence>
<evidence type="ECO:0000256" key="9">
    <source>
        <dbReference type="ARBA" id="ARBA00035120"/>
    </source>
</evidence>
<comment type="function">
    <text evidence="11">Fluoride-specific ion channel. Important for reducing fluoride concentration in the cell, thus reducing its toxicity.</text>
</comment>
<comment type="catalytic activity">
    <reaction evidence="10">
        <text>fluoride(in) = fluoride(out)</text>
        <dbReference type="Rhea" id="RHEA:76159"/>
        <dbReference type="ChEBI" id="CHEBI:17051"/>
    </reaction>
    <physiologicalReaction direction="left-to-right" evidence="10">
        <dbReference type="Rhea" id="RHEA:76160"/>
    </physiologicalReaction>
</comment>
<evidence type="ECO:0000256" key="5">
    <source>
        <dbReference type="ARBA" id="ARBA00022989"/>
    </source>
</evidence>
<evidence type="ECO:0000256" key="7">
    <source>
        <dbReference type="ARBA" id="ARBA00023136"/>
    </source>
</evidence>
<comment type="similarity">
    <text evidence="9 11">Belongs to the fluoride channel Fluc/FEX (TC 1.A.43) family.</text>
</comment>
<dbReference type="GO" id="GO:0140114">
    <property type="term" value="P:cellular detoxification of fluoride"/>
    <property type="evidence" value="ECO:0007669"/>
    <property type="project" value="UniProtKB-UniRule"/>
</dbReference>
<dbReference type="AlphaFoldDB" id="A0A518B0X6"/>
<gene>
    <name evidence="11 12" type="primary">crcB</name>
    <name evidence="11" type="synonym">fluC</name>
    <name evidence="12" type="ORF">Pan216_14540</name>
</gene>
<sequence>MLLKLLLIGILGGAGALCRFWVGGLMRDWLGTSFPFGTMTANVLGCLLFGIVWQLGESRMLISNETRVIILTGFMGAFTTFSTYTFELSNYLRDSQWGLAATYFFGSEALGLGAIVLGILIGRLL</sequence>
<dbReference type="KEGG" id="knv:Pan216_14540"/>
<proteinExistence type="inferred from homology"/>
<evidence type="ECO:0000313" key="12">
    <source>
        <dbReference type="EMBL" id="QDU60607.1"/>
    </source>
</evidence>
<evidence type="ECO:0000256" key="6">
    <source>
        <dbReference type="ARBA" id="ARBA00023065"/>
    </source>
</evidence>
<protein>
    <recommendedName>
        <fullName evidence="11">Fluoride-specific ion channel FluC</fullName>
    </recommendedName>
</protein>
<organism evidence="12 13">
    <name type="scientific">Kolteria novifilia</name>
    <dbReference type="NCBI Taxonomy" id="2527975"/>
    <lineage>
        <taxon>Bacteria</taxon>
        <taxon>Pseudomonadati</taxon>
        <taxon>Planctomycetota</taxon>
        <taxon>Planctomycetia</taxon>
        <taxon>Kolteriales</taxon>
        <taxon>Kolteriaceae</taxon>
        <taxon>Kolteria</taxon>
    </lineage>
</organism>
<keyword evidence="2 11" id="KW-1003">Cell membrane</keyword>
<name>A0A518B0X6_9BACT</name>
<evidence type="ECO:0000256" key="10">
    <source>
        <dbReference type="ARBA" id="ARBA00035585"/>
    </source>
</evidence>
<keyword evidence="7 11" id="KW-0472">Membrane</keyword>
<evidence type="ECO:0000256" key="11">
    <source>
        <dbReference type="HAMAP-Rule" id="MF_00454"/>
    </source>
</evidence>
<keyword evidence="8 11" id="KW-0407">Ion channel</keyword>
<evidence type="ECO:0000256" key="8">
    <source>
        <dbReference type="ARBA" id="ARBA00023303"/>
    </source>
</evidence>
<dbReference type="GO" id="GO:0046872">
    <property type="term" value="F:metal ion binding"/>
    <property type="evidence" value="ECO:0007669"/>
    <property type="project" value="UniProtKB-KW"/>
</dbReference>
<dbReference type="Proteomes" id="UP000317093">
    <property type="component" value="Chromosome"/>
</dbReference>
<keyword evidence="11" id="KW-0915">Sodium</keyword>
<reference evidence="12 13" key="1">
    <citation type="submission" date="2019-02" db="EMBL/GenBank/DDBJ databases">
        <title>Deep-cultivation of Planctomycetes and their phenomic and genomic characterization uncovers novel biology.</title>
        <authorList>
            <person name="Wiegand S."/>
            <person name="Jogler M."/>
            <person name="Boedeker C."/>
            <person name="Pinto D."/>
            <person name="Vollmers J."/>
            <person name="Rivas-Marin E."/>
            <person name="Kohn T."/>
            <person name="Peeters S.H."/>
            <person name="Heuer A."/>
            <person name="Rast P."/>
            <person name="Oberbeckmann S."/>
            <person name="Bunk B."/>
            <person name="Jeske O."/>
            <person name="Meyerdierks A."/>
            <person name="Storesund J.E."/>
            <person name="Kallscheuer N."/>
            <person name="Luecker S."/>
            <person name="Lage O.M."/>
            <person name="Pohl T."/>
            <person name="Merkel B.J."/>
            <person name="Hornburger P."/>
            <person name="Mueller R.-W."/>
            <person name="Bruemmer F."/>
            <person name="Labrenz M."/>
            <person name="Spormann A.M."/>
            <person name="Op den Camp H."/>
            <person name="Overmann J."/>
            <person name="Amann R."/>
            <person name="Jetten M.S.M."/>
            <person name="Mascher T."/>
            <person name="Medema M.H."/>
            <person name="Devos D.P."/>
            <person name="Kaster A.-K."/>
            <person name="Ovreas L."/>
            <person name="Rohde M."/>
            <person name="Galperin M.Y."/>
            <person name="Jogler C."/>
        </authorList>
    </citation>
    <scope>NUCLEOTIDE SEQUENCE [LARGE SCALE GENOMIC DNA]</scope>
    <source>
        <strain evidence="12 13">Pan216</strain>
    </source>
</reference>
<evidence type="ECO:0000256" key="2">
    <source>
        <dbReference type="ARBA" id="ARBA00022475"/>
    </source>
</evidence>
<dbReference type="PANTHER" id="PTHR28259">
    <property type="entry name" value="FLUORIDE EXPORT PROTEIN 1-RELATED"/>
    <property type="match status" value="1"/>
</dbReference>